<evidence type="ECO:0008006" key="4">
    <source>
        <dbReference type="Google" id="ProtNLM"/>
    </source>
</evidence>
<evidence type="ECO:0000313" key="2">
    <source>
        <dbReference type="EMBL" id="KPK64294.1"/>
    </source>
</evidence>
<proteinExistence type="predicted"/>
<dbReference type="STRING" id="1703779.AMJ83_03485"/>
<evidence type="ECO:0000256" key="1">
    <source>
        <dbReference type="PROSITE-ProRule" id="PRU00339"/>
    </source>
</evidence>
<accession>A0A0S8FUE7</accession>
<comment type="caution">
    <text evidence="2">The sequence shown here is derived from an EMBL/GenBank/DDBJ whole genome shotgun (WGS) entry which is preliminary data.</text>
</comment>
<dbReference type="Pfam" id="PF13432">
    <property type="entry name" value="TPR_16"/>
    <property type="match status" value="1"/>
</dbReference>
<dbReference type="InterPro" id="IPR011990">
    <property type="entry name" value="TPR-like_helical_dom_sf"/>
</dbReference>
<dbReference type="AlphaFoldDB" id="A0A0S8FUE7"/>
<keyword evidence="1" id="KW-0802">TPR repeat</keyword>
<gene>
    <name evidence="2" type="ORF">AMJ83_03485</name>
</gene>
<dbReference type="Proteomes" id="UP000051373">
    <property type="component" value="Unassembled WGS sequence"/>
</dbReference>
<dbReference type="PROSITE" id="PS50005">
    <property type="entry name" value="TPR"/>
    <property type="match status" value="1"/>
</dbReference>
<dbReference type="InterPro" id="IPR019734">
    <property type="entry name" value="TPR_rpt"/>
</dbReference>
<protein>
    <recommendedName>
        <fullName evidence="4">Tetratricopeptide repeat protein</fullName>
    </recommendedName>
</protein>
<name>A0A0S8FUE7_UNCW3</name>
<evidence type="ECO:0000313" key="3">
    <source>
        <dbReference type="Proteomes" id="UP000051373"/>
    </source>
</evidence>
<dbReference type="EMBL" id="LJUJ01000004">
    <property type="protein sequence ID" value="KPK64294.1"/>
    <property type="molecule type" value="Genomic_DNA"/>
</dbReference>
<feature type="repeat" description="TPR" evidence="1">
    <location>
        <begin position="656"/>
        <end position="689"/>
    </location>
</feature>
<dbReference type="SMART" id="SM00028">
    <property type="entry name" value="TPR"/>
    <property type="match status" value="3"/>
</dbReference>
<reference evidence="2 3" key="1">
    <citation type="journal article" date="2015" name="Microbiome">
        <title>Genomic resolution of linkages in carbon, nitrogen, and sulfur cycling among widespread estuary sediment bacteria.</title>
        <authorList>
            <person name="Baker B.J."/>
            <person name="Lazar C.S."/>
            <person name="Teske A.P."/>
            <person name="Dick G.J."/>
        </authorList>
    </citation>
    <scope>NUCLEOTIDE SEQUENCE [LARGE SCALE GENOMIC DNA]</scope>
    <source>
        <strain evidence="2">SM23_42</strain>
    </source>
</reference>
<dbReference type="Gene3D" id="1.25.40.10">
    <property type="entry name" value="Tetratricopeptide repeat domain"/>
    <property type="match status" value="2"/>
</dbReference>
<dbReference type="Pfam" id="PF13174">
    <property type="entry name" value="TPR_6"/>
    <property type="match status" value="1"/>
</dbReference>
<organism evidence="2 3">
    <name type="scientific">candidate division WOR_3 bacterium SM23_42</name>
    <dbReference type="NCBI Taxonomy" id="1703779"/>
    <lineage>
        <taxon>Bacteria</taxon>
        <taxon>Bacteria division WOR-3</taxon>
    </lineage>
</organism>
<sequence>MLFIALVLFSGIFAAEERDYELAIETYRRGDYVLSSMYFENILEDQGLRQHFPDAVFHLTKIHDARGDFVHFVSWATRFMSDYPYDTRAKDILALFLKRLTEKKSYLIAANYVEEFDYLVIDYSIVEPIGHGLMAQGEMAKADYVFSLGHQTDTIKILRAMMKSDYRERQKIFETLEGASRNLYVVENDLLLGDTVSAFVNFQNLSERDLDAGGLYRYAKLALLFRPDDVSRYTEDLRAKRGYATKAKIIDAIARRRPEVQLIPEDAEEIRLYQQLCGLDTVSKEPPEDIALDSLLAEAEDTLALMAGLRQRYKNNYLLDSVYCQQLVNLGSYNKASESISSYLKYANTQGYVRKILGFERYVDRAYHDVAKHMILSNQRSPSILYLLAECFRQLGYNSGDLYTKVMDLTADSLLYMKALNGYVLDRYEAAAFDEICSVDVSDLQGDTSTIRMYIHSLARCGQRERADSLFHHYFDEPDYMLLNLHGEHLINEKEYDRAKVYYDSMVQEMADIFDDQIYYNWALISFLNGKMDEAHERFRFYIANFQRSLHYHDALFKIATLSYLAENYDSAAHYYGLASEKETLTSDALDNQLISYKKAGNWPMVIETGRKLLGIIDKEGEARVRFDIGYAFLRVGKTKEAVENLLVASRMKSDPGYYYWLGEAYLGRGDFTRALYSYQKIIDLYARDDMWMPTAQYKTGIVLELLDETGAARDVYRQLIKQRGINDPIAIEANIRLQRIEE</sequence>
<dbReference type="SUPFAM" id="SSF48452">
    <property type="entry name" value="TPR-like"/>
    <property type="match status" value="2"/>
</dbReference>